<dbReference type="SUPFAM" id="SSF56317">
    <property type="entry name" value="Carbon-nitrogen hydrolase"/>
    <property type="match status" value="1"/>
</dbReference>
<reference evidence="8 9" key="1">
    <citation type="journal article" date="2021" name="Sci. Rep.">
        <title>The distribution of antibiotic resistance genes in chicken gut microbiota commensals.</title>
        <authorList>
            <person name="Juricova H."/>
            <person name="Matiasovicova J."/>
            <person name="Kubasova T."/>
            <person name="Cejkova D."/>
            <person name="Rychlik I."/>
        </authorList>
    </citation>
    <scope>NUCLEOTIDE SEQUENCE [LARGE SCALE GENOMIC DNA]</scope>
    <source>
        <strain evidence="8 9">An564</strain>
    </source>
</reference>
<dbReference type="GO" id="GO:0008795">
    <property type="term" value="F:NAD+ synthase activity"/>
    <property type="evidence" value="ECO:0007669"/>
    <property type="project" value="UniProtKB-EC"/>
</dbReference>
<dbReference type="CDD" id="cd00553">
    <property type="entry name" value="NAD_synthase"/>
    <property type="match status" value="1"/>
</dbReference>
<accession>A0ABS2GMF9</accession>
<dbReference type="PIRSF" id="PIRSF006630">
    <property type="entry name" value="NADS_GAT"/>
    <property type="match status" value="1"/>
</dbReference>
<evidence type="ECO:0000259" key="7">
    <source>
        <dbReference type="Pfam" id="PF02540"/>
    </source>
</evidence>
<comment type="catalytic activity">
    <reaction evidence="5">
        <text>deamido-NAD(+) + L-glutamine + ATP + H2O = L-glutamate + AMP + diphosphate + NAD(+) + H(+)</text>
        <dbReference type="Rhea" id="RHEA:24384"/>
        <dbReference type="ChEBI" id="CHEBI:15377"/>
        <dbReference type="ChEBI" id="CHEBI:15378"/>
        <dbReference type="ChEBI" id="CHEBI:29985"/>
        <dbReference type="ChEBI" id="CHEBI:30616"/>
        <dbReference type="ChEBI" id="CHEBI:33019"/>
        <dbReference type="ChEBI" id="CHEBI:57540"/>
        <dbReference type="ChEBI" id="CHEBI:58359"/>
        <dbReference type="ChEBI" id="CHEBI:58437"/>
        <dbReference type="ChEBI" id="CHEBI:456215"/>
        <dbReference type="EC" id="6.3.5.1"/>
    </reaction>
</comment>
<dbReference type="InterPro" id="IPR041856">
    <property type="entry name" value="NAD+_synth_C"/>
</dbReference>
<evidence type="ECO:0000256" key="2">
    <source>
        <dbReference type="ARBA" id="ARBA00022741"/>
    </source>
</evidence>
<proteinExistence type="inferred from homology"/>
<feature type="domain" description="NAD/GMP synthase" evidence="7">
    <location>
        <begin position="302"/>
        <end position="522"/>
    </location>
</feature>
<dbReference type="InterPro" id="IPR036526">
    <property type="entry name" value="C-N_Hydrolase_sf"/>
</dbReference>
<keyword evidence="3 5" id="KW-0067">ATP-binding</keyword>
<dbReference type="InterPro" id="IPR014445">
    <property type="entry name" value="Gln-dep_NAD_synthase"/>
</dbReference>
<protein>
    <recommendedName>
        <fullName evidence="5">Glutamine-dependent NAD(+) synthetase</fullName>
        <ecNumber evidence="5">6.3.5.1</ecNumber>
    </recommendedName>
    <alternativeName>
        <fullName evidence="5">NAD(+) synthase [glutamine-hydrolyzing]</fullName>
    </alternativeName>
</protein>
<gene>
    <name evidence="8" type="primary">nadE</name>
    <name evidence="8" type="ORF">H9X81_03320</name>
</gene>
<comment type="pathway">
    <text evidence="5">Cofactor biosynthesis; NAD(+) biosynthesis; NAD(+) from deamido-NAD(+) (L-Gln route): step 1/1.</text>
</comment>
<dbReference type="EC" id="6.3.5.1" evidence="5"/>
<evidence type="ECO:0000256" key="6">
    <source>
        <dbReference type="RuleBase" id="RU003811"/>
    </source>
</evidence>
<dbReference type="NCBIfam" id="TIGR00552">
    <property type="entry name" value="nadE"/>
    <property type="match status" value="1"/>
</dbReference>
<dbReference type="Gene3D" id="1.10.10.1140">
    <property type="entry name" value="Glutamine-dependent NAD+ synthetase, C-terminal domain"/>
    <property type="match status" value="1"/>
</dbReference>
<sequence length="603" mass="65146">MLNLIRIAAVTGRVDPGSPAGCRKYLTEEIKKAGAHSPDVILLPSDILLPPSAQSLRRQGFMLGLCRQELSRLAEDLRELPSLLFVGLPVSLHGVTVSAMAALRQGELLGFVLPPSVPEGPLPEGFLPASAVFEAGGARLRVLPGCDAGKALQYGSLAGDCDCLLLPCYEPARVGSADRAEQALSVLSRELGCAAVLCCGAGSDSSHPVCYRGFAVIAEAGETVSVQAEFGQSASLCYDIDLDIVRRSRDTLPAAPAPAAYRFPAVPHDYALRSFSSTPYLPMEPEAERRTLREWFELQSHSLAARLSNTGIDRAVVGISGGLDSTLALLVCHRAAQLMRLSPDHILAVTMPGFGTSDRTHQNALDLPRKLGMSTMDISIVPAVGQHLADIGHPLDRHDVTYENAQARERTQILLDLGNQIGGIVVGTGDLTEEALGWCTFGGDALAGYNVNVTVPKTAIRRIVAMLAEESTDAELAAILRDILDTPISPELLPPDESGSITQKTEEILGDYEVHDFYLYYFVKYGFSPKKLLFYAENAFDDRYTEEQLRTWLATFLRRFVGGQFKRSVAPEAAAITDFGLSSMDFSVPSDMSARTLLRELEN</sequence>
<name>A0ABS2GMF9_9FIRM</name>
<keyword evidence="4 5" id="KW-0520">NAD</keyword>
<evidence type="ECO:0000313" key="9">
    <source>
        <dbReference type="Proteomes" id="UP000724149"/>
    </source>
</evidence>
<evidence type="ECO:0000313" key="8">
    <source>
        <dbReference type="EMBL" id="MBM6922723.1"/>
    </source>
</evidence>
<organism evidence="8 9">
    <name type="scientific">Hydrogenoanaerobacterium saccharovorans</name>
    <dbReference type="NCBI Taxonomy" id="474960"/>
    <lineage>
        <taxon>Bacteria</taxon>
        <taxon>Bacillati</taxon>
        <taxon>Bacillota</taxon>
        <taxon>Clostridia</taxon>
        <taxon>Eubacteriales</taxon>
        <taxon>Oscillospiraceae</taxon>
        <taxon>Hydrogenoanaerobacterium</taxon>
    </lineage>
</organism>
<keyword evidence="2 5" id="KW-0547">Nucleotide-binding</keyword>
<evidence type="ECO:0000256" key="4">
    <source>
        <dbReference type="ARBA" id="ARBA00023027"/>
    </source>
</evidence>
<keyword evidence="1 5" id="KW-0436">Ligase</keyword>
<dbReference type="SUPFAM" id="SSF52402">
    <property type="entry name" value="Adenine nucleotide alpha hydrolases-like"/>
    <property type="match status" value="1"/>
</dbReference>
<dbReference type="RefSeq" id="WP_204719794.1">
    <property type="nucleotide sequence ID" value="NZ_JACSNR010000002.1"/>
</dbReference>
<dbReference type="Gene3D" id="3.60.110.10">
    <property type="entry name" value="Carbon-nitrogen hydrolase"/>
    <property type="match status" value="1"/>
</dbReference>
<comment type="similarity">
    <text evidence="6">Belongs to the NAD synthetase family.</text>
</comment>
<evidence type="ECO:0000256" key="3">
    <source>
        <dbReference type="ARBA" id="ARBA00022840"/>
    </source>
</evidence>
<evidence type="ECO:0000256" key="1">
    <source>
        <dbReference type="ARBA" id="ARBA00022598"/>
    </source>
</evidence>
<dbReference type="InterPro" id="IPR014729">
    <property type="entry name" value="Rossmann-like_a/b/a_fold"/>
</dbReference>
<evidence type="ECO:0000256" key="5">
    <source>
        <dbReference type="PIRNR" id="PIRNR006630"/>
    </source>
</evidence>
<comment type="caution">
    <text evidence="8">The sequence shown here is derived from an EMBL/GenBank/DDBJ whole genome shotgun (WGS) entry which is preliminary data.</text>
</comment>
<comment type="similarity">
    <text evidence="5">In the C-terminal section; belongs to the NAD synthetase family.</text>
</comment>
<dbReference type="Gene3D" id="3.40.50.620">
    <property type="entry name" value="HUPs"/>
    <property type="match status" value="1"/>
</dbReference>
<dbReference type="Pfam" id="PF02540">
    <property type="entry name" value="NAD_synthase"/>
    <property type="match status" value="1"/>
</dbReference>
<dbReference type="InterPro" id="IPR022310">
    <property type="entry name" value="NAD/GMP_synthase"/>
</dbReference>
<dbReference type="PANTHER" id="PTHR23090">
    <property type="entry name" value="NH 3 /GLUTAMINE-DEPENDENT NAD + SYNTHETASE"/>
    <property type="match status" value="1"/>
</dbReference>
<dbReference type="Proteomes" id="UP000724149">
    <property type="component" value="Unassembled WGS sequence"/>
</dbReference>
<dbReference type="InterPro" id="IPR003694">
    <property type="entry name" value="NAD_synthase"/>
</dbReference>
<dbReference type="EMBL" id="JACSNR010000002">
    <property type="protein sequence ID" value="MBM6922723.1"/>
    <property type="molecule type" value="Genomic_DNA"/>
</dbReference>
<dbReference type="PANTHER" id="PTHR23090:SF9">
    <property type="entry name" value="GLUTAMINE-DEPENDENT NAD(+) SYNTHETASE"/>
    <property type="match status" value="1"/>
</dbReference>
<keyword evidence="9" id="KW-1185">Reference proteome</keyword>